<sequence>MFEVYVMKGTIAHGVLITGSKEEAKKLTEKLLKKGEDAFWERIA</sequence>
<protein>
    <recommendedName>
        <fullName evidence="3">BON domain-containing protein</fullName>
    </recommendedName>
</protein>
<evidence type="ECO:0000313" key="2">
    <source>
        <dbReference type="Proteomes" id="UP000095709"/>
    </source>
</evidence>
<evidence type="ECO:0000313" key="1">
    <source>
        <dbReference type="EMBL" id="CUP04606.1"/>
    </source>
</evidence>
<dbReference type="RefSeq" id="WP_278318958.1">
    <property type="nucleotide sequence ID" value="NZ_CZAL01000005.1"/>
</dbReference>
<evidence type="ECO:0008006" key="3">
    <source>
        <dbReference type="Google" id="ProtNLM"/>
    </source>
</evidence>
<organism evidence="1 2">
    <name type="scientific">Fusicatenibacter saccharivorans</name>
    <dbReference type="NCBI Taxonomy" id="1150298"/>
    <lineage>
        <taxon>Bacteria</taxon>
        <taxon>Bacillati</taxon>
        <taxon>Bacillota</taxon>
        <taxon>Clostridia</taxon>
        <taxon>Lachnospirales</taxon>
        <taxon>Lachnospiraceae</taxon>
        <taxon>Fusicatenibacter</taxon>
    </lineage>
</organism>
<dbReference type="Proteomes" id="UP000095709">
    <property type="component" value="Unassembled WGS sequence"/>
</dbReference>
<dbReference type="AlphaFoldDB" id="A0A174K2F3"/>
<dbReference type="EMBL" id="CZAL01000005">
    <property type="protein sequence ID" value="CUP04606.1"/>
    <property type="molecule type" value="Genomic_DNA"/>
</dbReference>
<reference evidence="1 2" key="1">
    <citation type="submission" date="2015-09" db="EMBL/GenBank/DDBJ databases">
        <authorList>
            <consortium name="Pathogen Informatics"/>
        </authorList>
    </citation>
    <scope>NUCLEOTIDE SEQUENCE [LARGE SCALE GENOMIC DNA]</scope>
    <source>
        <strain evidence="1 2">2789STDY5834885</strain>
    </source>
</reference>
<gene>
    <name evidence="1" type="ORF">ERS852498_01106</name>
</gene>
<accession>A0A174K2F3</accession>
<name>A0A174K2F3_9FIRM</name>
<proteinExistence type="predicted"/>